<dbReference type="GO" id="GO:1990351">
    <property type="term" value="C:transporter complex"/>
    <property type="evidence" value="ECO:0007669"/>
    <property type="project" value="TreeGrafter"/>
</dbReference>
<dbReference type="Proteomes" id="UP000324479">
    <property type="component" value="Unassembled WGS sequence"/>
</dbReference>
<reference evidence="2 3" key="1">
    <citation type="submission" date="2019-08" db="EMBL/GenBank/DDBJ databases">
        <authorList>
            <person name="Dhanesh K."/>
            <person name="Kumar G."/>
            <person name="Sasikala C."/>
            <person name="Venkata Ramana C."/>
        </authorList>
    </citation>
    <scope>NUCLEOTIDE SEQUENCE [LARGE SCALE GENOMIC DNA]</scope>
    <source>
        <strain evidence="2 3">JC645</strain>
    </source>
</reference>
<proteinExistence type="predicted"/>
<gene>
    <name evidence="2" type="ORF">FYK55_20905</name>
</gene>
<keyword evidence="3" id="KW-1185">Reference proteome</keyword>
<evidence type="ECO:0000313" key="2">
    <source>
        <dbReference type="EMBL" id="KAA5540473.1"/>
    </source>
</evidence>
<dbReference type="PANTHER" id="PTHR30189:SF1">
    <property type="entry name" value="LPS-ASSEMBLY PROTEIN LPTD"/>
    <property type="match status" value="1"/>
</dbReference>
<dbReference type="AlphaFoldDB" id="A0A5M6CZC7"/>
<sequence length="1048" mass="115354">MGKPKVADAEQTSAIRASGDVVYRWQINDAQASMLQGDCVLIFKGREIKAETILIVADGPRGRVRNRLVIEGFQTADGQTDPTPRTVVWTTQRDPIVQAPQFRGEPEQRPFLMEFLPAEFIEAIGSSGNARPSNNGVAAAQFSQPIPDSAGQNPGGATPRVTAPPAGSVELIAPGSPSVARPEGMAGQSGMAGRPAGALPLPSSAGLPQAGELPPPTVFDDGATTGGQQFFFGGGTKSFQLVARGASMPPAFQITSRPETNESILVARGGVTAVIRDVAATMPDGSLMNLGTVTLSADRIVAWLPFLPNVFDGTTDIAAADGELYLEGDIVFRQGDRVIYADSMYYNVTRETGMVLDAEAISTIPEYQGVVRLKAEVLQQIARGNYRAFDAAVTSSRMGVPRYWLQSEKLEFTEKNRNVIDARTGMMTVDREPFATSSNNFVFLGGIPVLYWPRFSTSLERPVFYVTDIKVRNDAAFGTQILLDWDLFQLLGIENPPDGVDWELSTDYLSDRGPALGTHVDYDLPGLFGYPGHVNGFLDVWGIKDHGKDRLGRDRLDLTPETTNRGRALLRHRQQIYRDYELIAELGYLSDRNFLEQYLENEWDQDVDHTTGLRFRHYYYNQLFDLSAKVQVNDFFMQTERLPALDHYLIGGSFLGNKLTWSMHNHASYSRLNVADEPTDPTEAAEYSTLPGEVQSQGVIASTRQELAMNLPVGPINVRPVASVEASHYGEAADGQPLTRLLGQAGVAMNLPMVRVDPTVQSSLLNMRGLAHKIDWTAEYWYADSDASYEELPLYGTLDDNSQEQFRRRFIDDTFGGTLPTRFDPRNYAYRQGIQRNVTSPNDTLVDDLQQVRLGLNQRFQTKRGLPGRERIVDLVQFDVDTILFPNADRDNFGETIGPSTYDFRYHIGDRFSILSDGYIDFFDEGLSSISAGLRTSRPGVGDVYVGLLSLEGPISSTVFRTTIDYRLNEKWIFSGGTTYDFGETGNVGQSAGLTRIGESLLVRFGVNVDPGRDNVSFGFLVEPRFFARNLGSIGGGLIPPPGIEGLE</sequence>
<dbReference type="RefSeq" id="WP_150078472.1">
    <property type="nucleotide sequence ID" value="NZ_VWOX01000013.1"/>
</dbReference>
<dbReference type="InterPro" id="IPR050218">
    <property type="entry name" value="LptD"/>
</dbReference>
<organism evidence="2 3">
    <name type="scientific">Roseiconus nitratireducens</name>
    <dbReference type="NCBI Taxonomy" id="2605748"/>
    <lineage>
        <taxon>Bacteria</taxon>
        <taxon>Pseudomonadati</taxon>
        <taxon>Planctomycetota</taxon>
        <taxon>Planctomycetia</taxon>
        <taxon>Pirellulales</taxon>
        <taxon>Pirellulaceae</taxon>
        <taxon>Roseiconus</taxon>
    </lineage>
</organism>
<evidence type="ECO:0000256" key="1">
    <source>
        <dbReference type="SAM" id="MobiDB-lite"/>
    </source>
</evidence>
<protein>
    <submittedName>
        <fullName evidence="2">Organic solvent tolerance protein OstA</fullName>
    </submittedName>
</protein>
<comment type="caution">
    <text evidence="2">The sequence shown here is derived from an EMBL/GenBank/DDBJ whole genome shotgun (WGS) entry which is preliminary data.</text>
</comment>
<evidence type="ECO:0000313" key="3">
    <source>
        <dbReference type="Proteomes" id="UP000324479"/>
    </source>
</evidence>
<feature type="region of interest" description="Disordered" evidence="1">
    <location>
        <begin position="144"/>
        <end position="226"/>
    </location>
</feature>
<accession>A0A5M6CZC7</accession>
<dbReference type="EMBL" id="VWOX01000013">
    <property type="protein sequence ID" value="KAA5540473.1"/>
    <property type="molecule type" value="Genomic_DNA"/>
</dbReference>
<dbReference type="GO" id="GO:0009279">
    <property type="term" value="C:cell outer membrane"/>
    <property type="evidence" value="ECO:0007669"/>
    <property type="project" value="TreeGrafter"/>
</dbReference>
<dbReference type="PANTHER" id="PTHR30189">
    <property type="entry name" value="LPS-ASSEMBLY PROTEIN"/>
    <property type="match status" value="1"/>
</dbReference>
<name>A0A5M6CZC7_9BACT</name>